<dbReference type="GO" id="GO:0005634">
    <property type="term" value="C:nucleus"/>
    <property type="evidence" value="ECO:0007669"/>
    <property type="project" value="UniProtKB-SubCell"/>
</dbReference>
<dbReference type="RefSeq" id="XP_012178995.1">
    <property type="nucleotide sequence ID" value="XM_012323605.1"/>
</dbReference>
<dbReference type="PANTHER" id="PTHR13581:SF5">
    <property type="entry name" value="MRG_MORF4L-BINDING PROTEIN"/>
    <property type="match status" value="1"/>
</dbReference>
<dbReference type="InParanoid" id="J4HTT3"/>
<comment type="subcellular location">
    <subcellularLocation>
        <location evidence="1">Nucleus</location>
    </subcellularLocation>
</comment>
<evidence type="ECO:0000256" key="4">
    <source>
        <dbReference type="ARBA" id="ARBA00023015"/>
    </source>
</evidence>
<feature type="compositionally biased region" description="Low complexity" evidence="7">
    <location>
        <begin position="140"/>
        <end position="156"/>
    </location>
</feature>
<reference evidence="8 9" key="1">
    <citation type="journal article" date="2012" name="Appl. Environ. Microbiol.">
        <title>Short-read sequencing for genomic analysis of the brown rot fungus Fibroporia radiculosa.</title>
        <authorList>
            <person name="Tang J.D."/>
            <person name="Perkins A.D."/>
            <person name="Sonstegard T.S."/>
            <person name="Schroeder S.G."/>
            <person name="Burgess S.C."/>
            <person name="Diehl S.V."/>
        </authorList>
    </citation>
    <scope>NUCLEOTIDE SEQUENCE [LARGE SCALE GENOMIC DNA]</scope>
    <source>
        <strain evidence="8 9">TFFH 294</strain>
    </source>
</reference>
<keyword evidence="3" id="KW-0156">Chromatin regulator</keyword>
<sequence length="263" mass="28311">MSVVNDAGTAGNHFLDTVEGEIALFRSVMRARPVGLHRHFHVLTICNAILRDTGHSISIDDVWKKLRSCYNLDVLENIEVEGYDPPGSQPTRLPTDLPVRSPSPGENLFSHPWFRHEYSLPSEEHYESLIAVRRMRATASLPSSSPAQSPSAVSRPGPAVRETRKGRSKLKNMAGLVGGDSDSSALTQESGDESAMPTPSLATGTDAGTDYAEEEDPEGRESPGLPLATKLTRKTTKPTRRGGGGRGRGGSTAGGRGTKRKKK</sequence>
<keyword evidence="9" id="KW-1185">Reference proteome</keyword>
<feature type="region of interest" description="Disordered" evidence="7">
    <location>
        <begin position="140"/>
        <end position="263"/>
    </location>
</feature>
<evidence type="ECO:0000256" key="6">
    <source>
        <dbReference type="ARBA" id="ARBA00023242"/>
    </source>
</evidence>
<evidence type="ECO:0000256" key="1">
    <source>
        <dbReference type="ARBA" id="ARBA00004123"/>
    </source>
</evidence>
<evidence type="ECO:0000313" key="8">
    <source>
        <dbReference type="EMBL" id="CCL99712.1"/>
    </source>
</evidence>
<proteinExistence type="inferred from homology"/>
<dbReference type="GeneID" id="24094623"/>
<gene>
    <name evidence="8" type="ORF">FIBRA_01734</name>
</gene>
<dbReference type="HOGENOM" id="CLU_083099_0_0_1"/>
<dbReference type="PANTHER" id="PTHR13581">
    <property type="entry name" value="MRG-BINDING PROTEIN"/>
    <property type="match status" value="1"/>
</dbReference>
<protein>
    <recommendedName>
        <fullName evidence="10">Chromatin modification-related protein EAF7</fullName>
    </recommendedName>
</protein>
<dbReference type="Proteomes" id="UP000006352">
    <property type="component" value="Unassembled WGS sequence"/>
</dbReference>
<dbReference type="InterPro" id="IPR012423">
    <property type="entry name" value="Eaf7/MRGBP"/>
</dbReference>
<feature type="compositionally biased region" description="Basic residues" evidence="7">
    <location>
        <begin position="231"/>
        <end position="240"/>
    </location>
</feature>
<dbReference type="GO" id="GO:0035267">
    <property type="term" value="C:NuA4 histone acetyltransferase complex"/>
    <property type="evidence" value="ECO:0007669"/>
    <property type="project" value="TreeGrafter"/>
</dbReference>
<dbReference type="AlphaFoldDB" id="J4HTT3"/>
<keyword evidence="6" id="KW-0539">Nucleus</keyword>
<keyword evidence="4" id="KW-0805">Transcription regulation</keyword>
<keyword evidence="5" id="KW-0804">Transcription</keyword>
<evidence type="ECO:0000256" key="5">
    <source>
        <dbReference type="ARBA" id="ARBA00023163"/>
    </source>
</evidence>
<dbReference type="Pfam" id="PF07904">
    <property type="entry name" value="Eaf7"/>
    <property type="match status" value="1"/>
</dbReference>
<evidence type="ECO:0000256" key="3">
    <source>
        <dbReference type="ARBA" id="ARBA00022853"/>
    </source>
</evidence>
<organism evidence="8 9">
    <name type="scientific">Fibroporia radiculosa</name>
    <dbReference type="NCBI Taxonomy" id="599839"/>
    <lineage>
        <taxon>Eukaryota</taxon>
        <taxon>Fungi</taxon>
        <taxon>Dikarya</taxon>
        <taxon>Basidiomycota</taxon>
        <taxon>Agaricomycotina</taxon>
        <taxon>Agaricomycetes</taxon>
        <taxon>Polyporales</taxon>
        <taxon>Fibroporiaceae</taxon>
        <taxon>Fibroporia</taxon>
    </lineage>
</organism>
<name>J4HTT3_9APHY</name>
<dbReference type="GO" id="GO:0006357">
    <property type="term" value="P:regulation of transcription by RNA polymerase II"/>
    <property type="evidence" value="ECO:0007669"/>
    <property type="project" value="TreeGrafter"/>
</dbReference>
<evidence type="ECO:0008006" key="10">
    <source>
        <dbReference type="Google" id="ProtNLM"/>
    </source>
</evidence>
<dbReference type="OrthoDB" id="5595141at2759"/>
<accession>J4HTT3</accession>
<evidence type="ECO:0000313" key="9">
    <source>
        <dbReference type="Proteomes" id="UP000006352"/>
    </source>
</evidence>
<dbReference type="GO" id="GO:0006325">
    <property type="term" value="P:chromatin organization"/>
    <property type="evidence" value="ECO:0007669"/>
    <property type="project" value="UniProtKB-KW"/>
</dbReference>
<comment type="similarity">
    <text evidence="2">Belongs to the EAF7 family.</text>
</comment>
<feature type="compositionally biased region" description="Gly residues" evidence="7">
    <location>
        <begin position="241"/>
        <end position="256"/>
    </location>
</feature>
<evidence type="ECO:0000256" key="7">
    <source>
        <dbReference type="SAM" id="MobiDB-lite"/>
    </source>
</evidence>
<evidence type="ECO:0000256" key="2">
    <source>
        <dbReference type="ARBA" id="ARBA00007117"/>
    </source>
</evidence>
<dbReference type="EMBL" id="HE796948">
    <property type="protein sequence ID" value="CCL99712.1"/>
    <property type="molecule type" value="Genomic_DNA"/>
</dbReference>
<dbReference type="STRING" id="599839.J4HTT3"/>